<keyword evidence="2" id="KW-1185">Reference proteome</keyword>
<sequence>MNAFFHDSLYTFVNTWFADLTSFHLISMLFSQLRLFKVIINAGLQTMNVGHHPCLVW</sequence>
<organism evidence="1 2">
    <name type="scientific">Flemingia macrophylla</name>
    <dbReference type="NCBI Taxonomy" id="520843"/>
    <lineage>
        <taxon>Eukaryota</taxon>
        <taxon>Viridiplantae</taxon>
        <taxon>Streptophyta</taxon>
        <taxon>Embryophyta</taxon>
        <taxon>Tracheophyta</taxon>
        <taxon>Spermatophyta</taxon>
        <taxon>Magnoliopsida</taxon>
        <taxon>eudicotyledons</taxon>
        <taxon>Gunneridae</taxon>
        <taxon>Pentapetalae</taxon>
        <taxon>rosids</taxon>
        <taxon>fabids</taxon>
        <taxon>Fabales</taxon>
        <taxon>Fabaceae</taxon>
        <taxon>Papilionoideae</taxon>
        <taxon>50 kb inversion clade</taxon>
        <taxon>NPAAA clade</taxon>
        <taxon>indigoferoid/millettioid clade</taxon>
        <taxon>Phaseoleae</taxon>
        <taxon>Flemingia</taxon>
    </lineage>
</organism>
<evidence type="ECO:0000313" key="2">
    <source>
        <dbReference type="Proteomes" id="UP001603857"/>
    </source>
</evidence>
<dbReference type="EMBL" id="JBGMDY010000003">
    <property type="protein sequence ID" value="KAL2342192.1"/>
    <property type="molecule type" value="Genomic_DNA"/>
</dbReference>
<dbReference type="AlphaFoldDB" id="A0ABD1N264"/>
<comment type="caution">
    <text evidence="1">The sequence shown here is derived from an EMBL/GenBank/DDBJ whole genome shotgun (WGS) entry which is preliminary data.</text>
</comment>
<evidence type="ECO:0000313" key="1">
    <source>
        <dbReference type="EMBL" id="KAL2342192.1"/>
    </source>
</evidence>
<name>A0ABD1N264_9FABA</name>
<reference evidence="1 2" key="1">
    <citation type="submission" date="2024-08" db="EMBL/GenBank/DDBJ databases">
        <title>Insights into the chromosomal genome structure of Flemingia macrophylla.</title>
        <authorList>
            <person name="Ding Y."/>
            <person name="Zhao Y."/>
            <person name="Bi W."/>
            <person name="Wu M."/>
            <person name="Zhao G."/>
            <person name="Gong Y."/>
            <person name="Li W."/>
            <person name="Zhang P."/>
        </authorList>
    </citation>
    <scope>NUCLEOTIDE SEQUENCE [LARGE SCALE GENOMIC DNA]</scope>
    <source>
        <strain evidence="1">DYQJB</strain>
        <tissue evidence="1">Leaf</tissue>
    </source>
</reference>
<dbReference type="Proteomes" id="UP001603857">
    <property type="component" value="Unassembled WGS sequence"/>
</dbReference>
<gene>
    <name evidence="1" type="ORF">Fmac_010132</name>
</gene>
<accession>A0ABD1N264</accession>
<proteinExistence type="predicted"/>
<protein>
    <submittedName>
        <fullName evidence="1">Uncharacterized protein</fullName>
    </submittedName>
</protein>